<dbReference type="AlphaFoldDB" id="A0A2J6R4W1"/>
<keyword evidence="3" id="KW-1185">Reference proteome</keyword>
<feature type="region of interest" description="Disordered" evidence="1">
    <location>
        <begin position="191"/>
        <end position="225"/>
    </location>
</feature>
<proteinExistence type="predicted"/>
<evidence type="ECO:0000313" key="3">
    <source>
        <dbReference type="Proteomes" id="UP000235786"/>
    </source>
</evidence>
<feature type="compositionally biased region" description="Basic and acidic residues" evidence="1">
    <location>
        <begin position="210"/>
        <end position="225"/>
    </location>
</feature>
<organism evidence="2 3">
    <name type="scientific">Hyaloscypha variabilis (strain UAMH 11265 / GT02V1 / F)</name>
    <name type="common">Meliniomyces variabilis</name>
    <dbReference type="NCBI Taxonomy" id="1149755"/>
    <lineage>
        <taxon>Eukaryota</taxon>
        <taxon>Fungi</taxon>
        <taxon>Dikarya</taxon>
        <taxon>Ascomycota</taxon>
        <taxon>Pezizomycotina</taxon>
        <taxon>Leotiomycetes</taxon>
        <taxon>Helotiales</taxon>
        <taxon>Hyaloscyphaceae</taxon>
        <taxon>Hyaloscypha</taxon>
        <taxon>Hyaloscypha variabilis</taxon>
    </lineage>
</organism>
<protein>
    <recommendedName>
        <fullName evidence="4">Fungal N-terminal domain-containing protein</fullName>
    </recommendedName>
</protein>
<evidence type="ECO:0000313" key="2">
    <source>
        <dbReference type="EMBL" id="PMD33561.1"/>
    </source>
</evidence>
<dbReference type="OrthoDB" id="539213at2759"/>
<dbReference type="Proteomes" id="UP000235786">
    <property type="component" value="Unassembled WGS sequence"/>
</dbReference>
<reference evidence="2 3" key="1">
    <citation type="submission" date="2016-04" db="EMBL/GenBank/DDBJ databases">
        <title>A degradative enzymes factory behind the ericoid mycorrhizal symbiosis.</title>
        <authorList>
            <consortium name="DOE Joint Genome Institute"/>
            <person name="Martino E."/>
            <person name="Morin E."/>
            <person name="Grelet G."/>
            <person name="Kuo A."/>
            <person name="Kohler A."/>
            <person name="Daghino S."/>
            <person name="Barry K."/>
            <person name="Choi C."/>
            <person name="Cichocki N."/>
            <person name="Clum A."/>
            <person name="Copeland A."/>
            <person name="Hainaut M."/>
            <person name="Haridas S."/>
            <person name="Labutti K."/>
            <person name="Lindquist E."/>
            <person name="Lipzen A."/>
            <person name="Khouja H.-R."/>
            <person name="Murat C."/>
            <person name="Ohm R."/>
            <person name="Olson A."/>
            <person name="Spatafora J."/>
            <person name="Veneault-Fourrey C."/>
            <person name="Henrissat B."/>
            <person name="Grigoriev I."/>
            <person name="Martin F."/>
            <person name="Perotto S."/>
        </authorList>
    </citation>
    <scope>NUCLEOTIDE SEQUENCE [LARGE SCALE GENOMIC DNA]</scope>
    <source>
        <strain evidence="2 3">F</strain>
    </source>
</reference>
<evidence type="ECO:0000256" key="1">
    <source>
        <dbReference type="SAM" id="MobiDB-lite"/>
    </source>
</evidence>
<dbReference type="STRING" id="1149755.A0A2J6R4W1"/>
<dbReference type="SUPFAM" id="SSF48403">
    <property type="entry name" value="Ankyrin repeat"/>
    <property type="match status" value="1"/>
</dbReference>
<dbReference type="InterPro" id="IPR036770">
    <property type="entry name" value="Ankyrin_rpt-contain_sf"/>
</dbReference>
<gene>
    <name evidence="2" type="ORF">L207DRAFT_638992</name>
</gene>
<feature type="compositionally biased region" description="Polar residues" evidence="1">
    <location>
        <begin position="191"/>
        <end position="208"/>
    </location>
</feature>
<dbReference type="EMBL" id="KZ613955">
    <property type="protein sequence ID" value="PMD33561.1"/>
    <property type="molecule type" value="Genomic_DNA"/>
</dbReference>
<evidence type="ECO:0008006" key="4">
    <source>
        <dbReference type="Google" id="ProtNLM"/>
    </source>
</evidence>
<accession>A0A2J6R4W1</accession>
<name>A0A2J6R4W1_HYAVF</name>
<dbReference type="Gene3D" id="1.25.40.20">
    <property type="entry name" value="Ankyrin repeat-containing domain"/>
    <property type="match status" value="1"/>
</dbReference>
<sequence length="656" mass="74512">MADIGLSGSGLGIASLAFQIGDSIMRLKSFWDSVKDAPEEIKHLIEEIETLSSVLSDFETTKSNQPEPEIGTEARSRSIQVCRKAVGILDVVVRHAEAGIQKRRNAGSMKAVLKKEEIAKLRERLRTAQSMLMLRNQVYLVELQKGSRQAHHDWAKAHQHELQQLRVIVTESTNTILSSKICQMTSRRVYSTPETESPSHVGISSPNGQPDHEHENIKRESKQETKLRARFQTPEWLSGMSRSIEIYQSRAGWDFNIRLYNVIPHDAPVFSMVDNGDIVSIQKLFSSRKASPFDRNMSGFTLLDTAAYSRQLETCRFLRNQGADPNVSHWESAVVAACIGMDDPSNPTPTHDLDIVQLFAKEVEILDPFADYAQKGIRSFWKNFSGQVETLVWILQASNSTYEQRSLDELAPFILGISGVPFQPDIAGLVRTILGKRDLEELISCTRNTTQKSLLHNAATNLGELLSQLYQRQGAKLDDLLQYITDLIKGGSYLHALTPFGRTPMLEVLDGYLTNSPFRHRWYMSISTEVTIPSPLNVWLIQLKNSGVDLVEYGKGEKRVQKGVGVDKEWEDAWHNEDEDEGARYTDENSNYWLASRETPKLRLINFTYGPNPDDWGIWFAPVMEAYFMDFWGMINHPERAMPGAWIEEYYDEDYD</sequence>